<dbReference type="SUPFAM" id="SSF53178">
    <property type="entry name" value="Peptidyl-tRNA hydrolase-like"/>
    <property type="match status" value="1"/>
</dbReference>
<comment type="function">
    <text evidence="7">Hydrolyzes ribosome-free peptidyl-tRNAs (with 1 or more amino acids incorporated), which drop off the ribosome during protein synthesis, or as a result of ribosome stalling.</text>
</comment>
<sequence length="184" mass="21180">MKLIIGLGNPDKEYIHTRHNFGWLVLDSLAEKKELVWKKQKNSQSLMAEFKLEKEKALLVKPLTFMNKSGLTVKYLKQFYKVTRHKLVIIHDDLDLPFGLLRLSRNKSAGGHKGIESIIQEIKTKDFVRIRLGIGPQKGSAEDFVLKKFTAEEKEKLPEIIDSSHLILETLLDQGFTFTANKYN</sequence>
<comment type="caution">
    <text evidence="7">Lacks conserved residue(s) required for the propagation of feature annotation.</text>
</comment>
<keyword evidence="4 7" id="KW-0694">RNA-binding</keyword>
<keyword evidence="2 7" id="KW-0820">tRNA-binding</keyword>
<gene>
    <name evidence="7" type="primary">pth</name>
    <name evidence="10" type="ORF">COV55_01430</name>
</gene>
<dbReference type="EMBL" id="PCWQ01000007">
    <property type="protein sequence ID" value="PIR07072.1"/>
    <property type="molecule type" value="Genomic_DNA"/>
</dbReference>
<feature type="active site" description="Proton acceptor" evidence="7">
    <location>
        <position position="19"/>
    </location>
</feature>
<dbReference type="Pfam" id="PF01195">
    <property type="entry name" value="Pept_tRNA_hydro"/>
    <property type="match status" value="1"/>
</dbReference>
<feature type="binding site" evidence="7">
    <location>
        <position position="67"/>
    </location>
    <ligand>
        <name>tRNA</name>
        <dbReference type="ChEBI" id="CHEBI:17843"/>
    </ligand>
</feature>
<keyword evidence="7" id="KW-0963">Cytoplasm</keyword>
<dbReference type="PANTHER" id="PTHR17224:SF1">
    <property type="entry name" value="PEPTIDYL-TRNA HYDROLASE"/>
    <property type="match status" value="1"/>
</dbReference>
<keyword evidence="3 7" id="KW-0378">Hydrolase</keyword>
<dbReference type="GO" id="GO:0000049">
    <property type="term" value="F:tRNA binding"/>
    <property type="evidence" value="ECO:0007669"/>
    <property type="project" value="UniProtKB-UniRule"/>
</dbReference>
<dbReference type="GO" id="GO:0005737">
    <property type="term" value="C:cytoplasm"/>
    <property type="evidence" value="ECO:0007669"/>
    <property type="project" value="UniProtKB-SubCell"/>
</dbReference>
<evidence type="ECO:0000256" key="1">
    <source>
        <dbReference type="ARBA" id="ARBA00013260"/>
    </source>
</evidence>
<comment type="catalytic activity">
    <reaction evidence="7 8">
        <text>an N-acyl-L-alpha-aminoacyl-tRNA + H2O = an N-acyl-L-amino acid + a tRNA + H(+)</text>
        <dbReference type="Rhea" id="RHEA:54448"/>
        <dbReference type="Rhea" id="RHEA-COMP:10123"/>
        <dbReference type="Rhea" id="RHEA-COMP:13883"/>
        <dbReference type="ChEBI" id="CHEBI:15377"/>
        <dbReference type="ChEBI" id="CHEBI:15378"/>
        <dbReference type="ChEBI" id="CHEBI:59874"/>
        <dbReference type="ChEBI" id="CHEBI:78442"/>
        <dbReference type="ChEBI" id="CHEBI:138191"/>
        <dbReference type="EC" id="3.1.1.29"/>
    </reaction>
</comment>
<dbReference type="GO" id="GO:0072344">
    <property type="term" value="P:rescue of stalled ribosome"/>
    <property type="evidence" value="ECO:0007669"/>
    <property type="project" value="UniProtKB-UniRule"/>
</dbReference>
<comment type="subunit">
    <text evidence="7">Monomer.</text>
</comment>
<evidence type="ECO:0000256" key="4">
    <source>
        <dbReference type="ARBA" id="ARBA00022884"/>
    </source>
</evidence>
<feature type="binding site" evidence="7">
    <location>
        <position position="14"/>
    </location>
    <ligand>
        <name>tRNA</name>
        <dbReference type="ChEBI" id="CHEBI:17843"/>
    </ligand>
</feature>
<dbReference type="FunFam" id="3.40.50.1470:FF:000001">
    <property type="entry name" value="Peptidyl-tRNA hydrolase"/>
    <property type="match status" value="1"/>
</dbReference>
<feature type="site" description="Discriminates between blocked and unblocked aminoacyl-tRNA" evidence="7">
    <location>
        <position position="9"/>
    </location>
</feature>
<comment type="caution">
    <text evidence="10">The sequence shown here is derived from an EMBL/GenBank/DDBJ whole genome shotgun (WGS) entry which is preliminary data.</text>
</comment>
<evidence type="ECO:0000313" key="10">
    <source>
        <dbReference type="EMBL" id="PIR07072.1"/>
    </source>
</evidence>
<dbReference type="InterPro" id="IPR001328">
    <property type="entry name" value="Pept_tRNA_hydro"/>
</dbReference>
<dbReference type="GO" id="GO:0004045">
    <property type="term" value="F:peptidyl-tRNA hydrolase activity"/>
    <property type="evidence" value="ECO:0007669"/>
    <property type="project" value="UniProtKB-UniRule"/>
</dbReference>
<dbReference type="PANTHER" id="PTHR17224">
    <property type="entry name" value="PEPTIDYL-TRNA HYDROLASE"/>
    <property type="match status" value="1"/>
</dbReference>
<evidence type="ECO:0000313" key="11">
    <source>
        <dbReference type="Proteomes" id="UP000230564"/>
    </source>
</evidence>
<feature type="site" description="Stabilizes the basic form of H active site to accept a proton" evidence="7">
    <location>
        <position position="92"/>
    </location>
</feature>
<dbReference type="EC" id="3.1.1.29" evidence="1 7"/>
<dbReference type="GO" id="GO:0006515">
    <property type="term" value="P:protein quality control for misfolded or incompletely synthesized proteins"/>
    <property type="evidence" value="ECO:0007669"/>
    <property type="project" value="UniProtKB-UniRule"/>
</dbReference>
<dbReference type="HAMAP" id="MF_00083">
    <property type="entry name" value="Pept_tRNA_hydro_bact"/>
    <property type="match status" value="1"/>
</dbReference>
<dbReference type="Proteomes" id="UP000230564">
    <property type="component" value="Unassembled WGS sequence"/>
</dbReference>
<protein>
    <recommendedName>
        <fullName evidence="6 7">Peptidyl-tRNA hydrolase</fullName>
        <shortName evidence="7">Pth</shortName>
        <ecNumber evidence="1 7">3.1.1.29</ecNumber>
    </recommendedName>
</protein>
<dbReference type="PROSITE" id="PS01195">
    <property type="entry name" value="PEPT_TRNA_HYDROL_1"/>
    <property type="match status" value="1"/>
</dbReference>
<dbReference type="CDD" id="cd00462">
    <property type="entry name" value="PTH"/>
    <property type="match status" value="1"/>
</dbReference>
<organism evidence="10 11">
    <name type="scientific">Candidatus Komeilibacteria bacterium CG11_big_fil_rev_8_21_14_0_20_36_20</name>
    <dbReference type="NCBI Taxonomy" id="1974477"/>
    <lineage>
        <taxon>Bacteria</taxon>
        <taxon>Candidatus Komeiliibacteriota</taxon>
    </lineage>
</organism>
<dbReference type="AlphaFoldDB" id="A0A2H0NDV2"/>
<comment type="similarity">
    <text evidence="5 7 9">Belongs to the PTH family.</text>
</comment>
<dbReference type="InterPro" id="IPR036416">
    <property type="entry name" value="Pept_tRNA_hydro_sf"/>
</dbReference>
<accession>A0A2H0NDV2</accession>
<evidence type="ECO:0000256" key="2">
    <source>
        <dbReference type="ARBA" id="ARBA00022555"/>
    </source>
</evidence>
<proteinExistence type="inferred from homology"/>
<evidence type="ECO:0000256" key="7">
    <source>
        <dbReference type="HAMAP-Rule" id="MF_00083"/>
    </source>
</evidence>
<comment type="subcellular location">
    <subcellularLocation>
        <location evidence="7">Cytoplasm</location>
    </subcellularLocation>
</comment>
<feature type="binding site" evidence="7">
    <location>
        <position position="65"/>
    </location>
    <ligand>
        <name>tRNA</name>
        <dbReference type="ChEBI" id="CHEBI:17843"/>
    </ligand>
</feature>
<evidence type="ECO:0000256" key="6">
    <source>
        <dbReference type="ARBA" id="ARBA00050038"/>
    </source>
</evidence>
<evidence type="ECO:0000256" key="5">
    <source>
        <dbReference type="ARBA" id="ARBA00038063"/>
    </source>
</evidence>
<dbReference type="NCBIfam" id="TIGR00447">
    <property type="entry name" value="pth"/>
    <property type="match status" value="1"/>
</dbReference>
<dbReference type="Gene3D" id="3.40.50.1470">
    <property type="entry name" value="Peptidyl-tRNA hydrolase"/>
    <property type="match status" value="1"/>
</dbReference>
<dbReference type="InterPro" id="IPR018171">
    <property type="entry name" value="Pept_tRNA_hydro_CS"/>
</dbReference>
<evidence type="ECO:0000256" key="3">
    <source>
        <dbReference type="ARBA" id="ARBA00022801"/>
    </source>
</evidence>
<reference evidence="10 11" key="1">
    <citation type="submission" date="2017-09" db="EMBL/GenBank/DDBJ databases">
        <title>Depth-based differentiation of microbial function through sediment-hosted aquifers and enrichment of novel symbionts in the deep terrestrial subsurface.</title>
        <authorList>
            <person name="Probst A.J."/>
            <person name="Ladd B."/>
            <person name="Jarett J.K."/>
            <person name="Geller-Mcgrath D.E."/>
            <person name="Sieber C.M."/>
            <person name="Emerson J.B."/>
            <person name="Anantharaman K."/>
            <person name="Thomas B.C."/>
            <person name="Malmstrom R."/>
            <person name="Stieglmeier M."/>
            <person name="Klingl A."/>
            <person name="Woyke T."/>
            <person name="Ryan C.M."/>
            <person name="Banfield J.F."/>
        </authorList>
    </citation>
    <scope>NUCLEOTIDE SEQUENCE [LARGE SCALE GENOMIC DNA]</scope>
    <source>
        <strain evidence="10">CG11_big_fil_rev_8_21_14_0_20_36_20</strain>
    </source>
</reference>
<evidence type="ECO:0000256" key="9">
    <source>
        <dbReference type="RuleBase" id="RU004320"/>
    </source>
</evidence>
<comment type="function">
    <text evidence="7">Catalyzes the release of premature peptidyl moieties from peptidyl-tRNA molecules trapped in stalled 50S ribosomal subunits, and thus maintains levels of free tRNAs and 50S ribosomes.</text>
</comment>
<name>A0A2H0NDV2_9BACT</name>
<evidence type="ECO:0000256" key="8">
    <source>
        <dbReference type="RuleBase" id="RU000673"/>
    </source>
</evidence>